<feature type="region of interest" description="Disordered" evidence="13">
    <location>
        <begin position="431"/>
        <end position="466"/>
    </location>
</feature>
<dbReference type="Gene3D" id="3.30.200.20">
    <property type="entry name" value="Phosphorylase Kinase, domain 1"/>
    <property type="match status" value="1"/>
</dbReference>
<dbReference type="Proteomes" id="UP000000226">
    <property type="component" value="Chromosome 4"/>
</dbReference>
<evidence type="ECO:0000313" key="15">
    <source>
        <dbReference type="EMBL" id="ESW23208.1"/>
    </source>
</evidence>
<dbReference type="GO" id="GO:0005524">
    <property type="term" value="F:ATP binding"/>
    <property type="evidence" value="ECO:0007669"/>
    <property type="project" value="UniProtKB-UniRule"/>
</dbReference>
<dbReference type="EMBL" id="CM002291">
    <property type="protein sequence ID" value="ESW23208.1"/>
    <property type="molecule type" value="Genomic_DNA"/>
</dbReference>
<evidence type="ECO:0000313" key="16">
    <source>
        <dbReference type="Proteomes" id="UP000000226"/>
    </source>
</evidence>
<dbReference type="SMR" id="V7C1I2"/>
<evidence type="ECO:0000256" key="10">
    <source>
        <dbReference type="ARBA" id="ARBA00023136"/>
    </source>
</evidence>
<evidence type="ECO:0000256" key="5">
    <source>
        <dbReference type="ARBA" id="ARBA00022527"/>
    </source>
</evidence>
<dbReference type="CDD" id="cd14066">
    <property type="entry name" value="STKc_IRAK"/>
    <property type="match status" value="1"/>
</dbReference>
<keyword evidence="8" id="KW-0418">Kinase</keyword>
<feature type="domain" description="Protein kinase" evidence="14">
    <location>
        <begin position="107"/>
        <end position="392"/>
    </location>
</feature>
<name>V7C1I2_PHAVU</name>
<feature type="compositionally biased region" description="Polar residues" evidence="13">
    <location>
        <begin position="433"/>
        <end position="445"/>
    </location>
</feature>
<feature type="compositionally biased region" description="Basic and acidic residues" evidence="13">
    <location>
        <begin position="11"/>
        <end position="20"/>
    </location>
</feature>
<dbReference type="PANTHER" id="PTHR45621">
    <property type="entry name" value="OS01G0588500 PROTEIN-RELATED"/>
    <property type="match status" value="1"/>
</dbReference>
<keyword evidence="10" id="KW-0472">Membrane</keyword>
<feature type="region of interest" description="Disordered" evidence="13">
    <location>
        <begin position="1"/>
        <end position="24"/>
    </location>
</feature>
<evidence type="ECO:0000256" key="9">
    <source>
        <dbReference type="ARBA" id="ARBA00022840"/>
    </source>
</evidence>
<evidence type="ECO:0000256" key="12">
    <source>
        <dbReference type="PROSITE-ProRule" id="PRU10141"/>
    </source>
</evidence>
<keyword evidence="16" id="KW-1185">Reference proteome</keyword>
<feature type="region of interest" description="Disordered" evidence="13">
    <location>
        <begin position="49"/>
        <end position="85"/>
    </location>
</feature>
<keyword evidence="9 12" id="KW-0067">ATP-binding</keyword>
<evidence type="ECO:0000256" key="6">
    <source>
        <dbReference type="ARBA" id="ARBA00022679"/>
    </source>
</evidence>
<gene>
    <name evidence="15" type="ORF">PHAVU_004G027300g</name>
</gene>
<dbReference type="eggNOG" id="KOG1187">
    <property type="taxonomic scope" value="Eukaryota"/>
</dbReference>
<dbReference type="InterPro" id="IPR050823">
    <property type="entry name" value="Plant_Ser_Thr_Prot_Kinase"/>
</dbReference>
<feature type="binding site" evidence="12">
    <location>
        <position position="145"/>
    </location>
    <ligand>
        <name>ATP</name>
        <dbReference type="ChEBI" id="CHEBI:30616"/>
    </ligand>
</feature>
<evidence type="ECO:0000256" key="11">
    <source>
        <dbReference type="ARBA" id="ARBA00054261"/>
    </source>
</evidence>
<keyword evidence="4" id="KW-1003">Cell membrane</keyword>
<proteinExistence type="inferred from homology"/>
<comment type="function">
    <text evidence="11">May be involved in plant defense signaling.</text>
</comment>
<evidence type="ECO:0000259" key="14">
    <source>
        <dbReference type="PROSITE" id="PS50011"/>
    </source>
</evidence>
<dbReference type="InterPro" id="IPR000719">
    <property type="entry name" value="Prot_kinase_dom"/>
</dbReference>
<dbReference type="GO" id="GO:0005886">
    <property type="term" value="C:plasma membrane"/>
    <property type="evidence" value="ECO:0007669"/>
    <property type="project" value="UniProtKB-SubCell"/>
</dbReference>
<accession>V7C1I2</accession>
<dbReference type="PROSITE" id="PS50011">
    <property type="entry name" value="PROTEIN_KINASE_DOM"/>
    <property type="match status" value="1"/>
</dbReference>
<evidence type="ECO:0000256" key="7">
    <source>
        <dbReference type="ARBA" id="ARBA00022741"/>
    </source>
</evidence>
<dbReference type="OrthoDB" id="4062651at2759"/>
<comment type="subcellular location">
    <subcellularLocation>
        <location evidence="1">Cell membrane</location>
    </subcellularLocation>
</comment>
<dbReference type="Pfam" id="PF07714">
    <property type="entry name" value="PK_Tyr_Ser-Thr"/>
    <property type="match status" value="1"/>
</dbReference>
<organism evidence="15 16">
    <name type="scientific">Phaseolus vulgaris</name>
    <name type="common">Kidney bean</name>
    <name type="synonym">French bean</name>
    <dbReference type="NCBI Taxonomy" id="3885"/>
    <lineage>
        <taxon>Eukaryota</taxon>
        <taxon>Viridiplantae</taxon>
        <taxon>Streptophyta</taxon>
        <taxon>Embryophyta</taxon>
        <taxon>Tracheophyta</taxon>
        <taxon>Spermatophyta</taxon>
        <taxon>Magnoliopsida</taxon>
        <taxon>eudicotyledons</taxon>
        <taxon>Gunneridae</taxon>
        <taxon>Pentapetalae</taxon>
        <taxon>rosids</taxon>
        <taxon>fabids</taxon>
        <taxon>Fabales</taxon>
        <taxon>Fabaceae</taxon>
        <taxon>Papilionoideae</taxon>
        <taxon>50 kb inversion clade</taxon>
        <taxon>NPAAA clade</taxon>
        <taxon>indigoferoid/millettioid clade</taxon>
        <taxon>Phaseoleae</taxon>
        <taxon>Phaseolus</taxon>
    </lineage>
</organism>
<keyword evidence="7 12" id="KW-0547">Nucleotide-binding</keyword>
<dbReference type="SUPFAM" id="SSF56112">
    <property type="entry name" value="Protein kinase-like (PK-like)"/>
    <property type="match status" value="1"/>
</dbReference>
<evidence type="ECO:0000256" key="3">
    <source>
        <dbReference type="ARBA" id="ARBA00012513"/>
    </source>
</evidence>
<dbReference type="Gramene" id="ESW23208">
    <property type="protein sequence ID" value="ESW23208"/>
    <property type="gene ID" value="PHAVU_004G027300g"/>
</dbReference>
<dbReference type="PROSITE" id="PS00107">
    <property type="entry name" value="PROTEIN_KINASE_ATP"/>
    <property type="match status" value="1"/>
</dbReference>
<dbReference type="FunFam" id="3.30.200.20:FF:000228">
    <property type="entry name" value="Serine/threonine-protein kinase BIK1"/>
    <property type="match status" value="1"/>
</dbReference>
<dbReference type="EC" id="2.7.11.1" evidence="3"/>
<evidence type="ECO:0000256" key="2">
    <source>
        <dbReference type="ARBA" id="ARBA00008684"/>
    </source>
</evidence>
<protein>
    <recommendedName>
        <fullName evidence="3">non-specific serine/threonine protein kinase</fullName>
        <ecNumber evidence="3">2.7.11.1</ecNumber>
    </recommendedName>
</protein>
<dbReference type="InterPro" id="IPR011009">
    <property type="entry name" value="Kinase-like_dom_sf"/>
</dbReference>
<dbReference type="AlphaFoldDB" id="V7C1I2"/>
<keyword evidence="5" id="KW-0723">Serine/threonine-protein kinase</keyword>
<comment type="similarity">
    <text evidence="2">Belongs to the protein kinase superfamily. Ser/Thr protein kinase family.</text>
</comment>
<dbReference type="InterPro" id="IPR017441">
    <property type="entry name" value="Protein_kinase_ATP_BS"/>
</dbReference>
<reference evidence="16" key="1">
    <citation type="journal article" date="2014" name="Nat. Genet.">
        <title>A reference genome for common bean and genome-wide analysis of dual domestications.</title>
        <authorList>
            <person name="Schmutz J."/>
            <person name="McClean P.E."/>
            <person name="Mamidi S."/>
            <person name="Wu G.A."/>
            <person name="Cannon S.B."/>
            <person name="Grimwood J."/>
            <person name="Jenkins J."/>
            <person name="Shu S."/>
            <person name="Song Q."/>
            <person name="Chavarro C."/>
            <person name="Torres-Torres M."/>
            <person name="Geffroy V."/>
            <person name="Moghaddam S.M."/>
            <person name="Gao D."/>
            <person name="Abernathy B."/>
            <person name="Barry K."/>
            <person name="Blair M."/>
            <person name="Brick M.A."/>
            <person name="Chovatia M."/>
            <person name="Gepts P."/>
            <person name="Goodstein D.M."/>
            <person name="Gonzales M."/>
            <person name="Hellsten U."/>
            <person name="Hyten D.L."/>
            <person name="Jia G."/>
            <person name="Kelly J.D."/>
            <person name="Kudrna D."/>
            <person name="Lee R."/>
            <person name="Richard M.M."/>
            <person name="Miklas P.N."/>
            <person name="Osorno J.M."/>
            <person name="Rodrigues J."/>
            <person name="Thareau V."/>
            <person name="Urrea C.A."/>
            <person name="Wang M."/>
            <person name="Yu Y."/>
            <person name="Zhang M."/>
            <person name="Wing R.A."/>
            <person name="Cregan P.B."/>
            <person name="Rokhsar D.S."/>
            <person name="Jackson S.A."/>
        </authorList>
    </citation>
    <scope>NUCLEOTIDE SEQUENCE [LARGE SCALE GENOMIC DNA]</scope>
    <source>
        <strain evidence="16">cv. G19833</strain>
    </source>
</reference>
<dbReference type="InterPro" id="IPR001245">
    <property type="entry name" value="Ser-Thr/Tyr_kinase_cat_dom"/>
</dbReference>
<evidence type="ECO:0000256" key="1">
    <source>
        <dbReference type="ARBA" id="ARBA00004236"/>
    </source>
</evidence>
<evidence type="ECO:0000256" key="4">
    <source>
        <dbReference type="ARBA" id="ARBA00022475"/>
    </source>
</evidence>
<evidence type="ECO:0000256" key="13">
    <source>
        <dbReference type="SAM" id="MobiDB-lite"/>
    </source>
</evidence>
<dbReference type="Gene3D" id="1.10.510.10">
    <property type="entry name" value="Transferase(Phosphotransferase) domain 1"/>
    <property type="match status" value="1"/>
</dbReference>
<dbReference type="OMA" id="YCMEEDK"/>
<evidence type="ECO:0000256" key="8">
    <source>
        <dbReference type="ARBA" id="ARBA00022777"/>
    </source>
</evidence>
<sequence length="466" mass="52483">MRSIGGVEAGKSNEGKKNKDGAQGAIEEGSRFWKKLKIFLGCMILSSKEKGNSSDKSTQGRNVRKDIVRQKRSKRSSSTNKDEELIANSSNLRRFTFHDIQNATSNFDSRTFLGRGGFGTVFKGWVDERENYSAVSPTRIPVAVKTLNPNGFQGHKQWLAEIKYLGELYHPNLVRLVGYCMEEDKRVLIYEYMCRGSLEKYLFQRGTMRLPWRIRLKIAMDAANGLTFLHEEASRAVIFRDFKTSNILLDKDFNAKLSDFGFAKDAPVGDKNHVSTEVMGTEGYIAPEYVMTGHLTSKSDVYSFGMVLLEMVTGRRAVDQKRPAKEKNLVDWLRPRIRSKESFHHVMDPRFEGQYPIKHAYRAMKLVVHCLRHDPTARPLMSEVVAELKSLIDDGMLYSPSNSATSPSIPSTSLGRIHVGPSNHVAANKYGLRNSSEPNVPSRFQASPLDLDSPLTPPSQNPSVEQ</sequence>
<dbReference type="STRING" id="3885.V7C1I2"/>
<keyword evidence="6" id="KW-0808">Transferase</keyword>
<dbReference type="FunFam" id="1.10.510.10:FF:000032">
    <property type="entry name" value="Serine/threonine-protein kinase PBS1"/>
    <property type="match status" value="1"/>
</dbReference>
<dbReference type="GO" id="GO:0004674">
    <property type="term" value="F:protein serine/threonine kinase activity"/>
    <property type="evidence" value="ECO:0007669"/>
    <property type="project" value="UniProtKB-KW"/>
</dbReference>